<keyword evidence="5" id="KW-0862">Zinc</keyword>
<keyword evidence="4" id="KW-0863">Zinc-finger</keyword>
<keyword evidence="1 6" id="KW-0853">WD repeat</keyword>
<protein>
    <submittedName>
        <fullName evidence="8">WD repeat protein</fullName>
    </submittedName>
</protein>
<dbReference type="InterPro" id="IPR020472">
    <property type="entry name" value="WD40_PAC1"/>
</dbReference>
<gene>
    <name evidence="8" type="ORF">ARAM_004818</name>
</gene>
<evidence type="ECO:0000313" key="9">
    <source>
        <dbReference type="Proteomes" id="UP000034291"/>
    </source>
</evidence>
<feature type="compositionally biased region" description="Polar residues" evidence="7">
    <location>
        <begin position="477"/>
        <end position="488"/>
    </location>
</feature>
<evidence type="ECO:0000256" key="1">
    <source>
        <dbReference type="ARBA" id="ARBA00022574"/>
    </source>
</evidence>
<sequence length="1371" mass="151193">MSDLSRLPTRGSSSPAPPPPPPPAPVQQGHNKYSNRAASALARFAQPFLSGSRPPSPHTSGVRTDLSAAAVRSTRSRSLPGASQTVTHKTGISISALDISPQRTHAVIGGKEILKTIRVLPDHSSEEYNLRNAIISYSSTHHVVSGLSARHKDQLTVKDVKWSHGLYDQIIATAVANGRIVVYDLHRTGLEFCRFQGHSRQVHRLAFNPHHPAWLLSGSQDATIRMWDLRAAPTDHGVAICGSKEQYNGNSDAVRDVRWSPSDGVMFATATDSGAVQLWDCRKTSAPLMRITAHDRPCFSVDWHPDGKHIVSGGTDRQVKVWDFSSSAERRQKPAFQFRTPQAVLNVRWRPPSWARESEGSGDWQSSQVVTSYDKEDPRIHLWDLRRPHIPFREFDRYDTSATDLLWHSKDLLWTVGDGGVFTQTDIRYAPLVINQRPTCSVAWSPSGEVIAFAQKRPRRSIPGLGTTEFVGHSGEENSSGEAFSQSPGEDIIDEPSFASMRSRRSKSNSVRTSKSLGSTPPAATDLIPILPLDKVLSKIKPLEQQQMGIVGSIAGTTMDRETFQYLARHYSPLLRGRFNGMQADPLRLLLDSLNHNAASAENISLLKLAQTWRIVKYAIIQELQLRARELCQSPEKTTRNLRKKPSEDGAVTEKLRNLEDTRHDKMKSRLFKGVMECEAPKHALADPESASNMTTPLARPLPDSPTESYGSSNSQMTSLNSLGDIQPLPPSLLSSNRGTMTSNDWSSMSDIGPRPVHQFQHRESNESEEGARALSDSPPSDPPCDLNPPEIEEEQRSAPLAIAGRADWHVRNRLRLTKETSEVDEFDQKMEDKRAAIRDYKHFPKKLLSLESHAESKPGLHRHESSESFPMFSASTASSHPSKSVGTSFSSAAKPYHALEDGEEGSDHDIVAARNDNLIRTRSDSILTSGSIAEEEIQSDELFGENINKMNRRHLDRPSSPPPLLKESTPLKIQTQETPESTFQPGASNGSSVPALPGVADGLVNVSIPIPSDQRGNNPWSAEMLLKEAIRHYHTSTHVDVQSSAHLLQKLHVLFEDCENIFPNEESEAIFQVYNEHLLRQSMYMEAAELRLLCVPSYPAVYDYAQADTYMNVFCFTCKRPYENPKNDNTRCYRCDTPQDPCTICMSLQPPPEWVAEHCVLRATQSNDSDSEDTSLLVSSSRSSIKTEPIPASELQHIEGMHPETFQPSRPKGSTLWSWCQGCGHGGHLACISTWLKDIAVSEGGCATPGCMHDCGPGPRREHNRNLLFEESKRRDSASRKAGVGFVKRDTWTRGESKAVEKVRGMLGVGPAIGSASTTTTVGSGGPSAPSSNMMSSPKKVRLVTPSEQGKPSRPGSARTSFGCGSGVNT</sequence>
<dbReference type="GO" id="GO:0061700">
    <property type="term" value="C:GATOR2 complex"/>
    <property type="evidence" value="ECO:0007669"/>
    <property type="project" value="TreeGrafter"/>
</dbReference>
<accession>A0A0F8UXF5</accession>
<feature type="compositionally biased region" description="Pro residues" evidence="7">
    <location>
        <begin position="15"/>
        <end position="25"/>
    </location>
</feature>
<feature type="compositionally biased region" description="Low complexity" evidence="7">
    <location>
        <begin position="1315"/>
        <end position="1338"/>
    </location>
</feature>
<evidence type="ECO:0000313" key="8">
    <source>
        <dbReference type="EMBL" id="KKK24159.1"/>
    </source>
</evidence>
<dbReference type="Gene3D" id="2.130.10.10">
    <property type="entry name" value="YVTN repeat-like/Quinoprotein amine dehydrogenase"/>
    <property type="match status" value="2"/>
</dbReference>
<keyword evidence="3" id="KW-0677">Repeat</keyword>
<dbReference type="PROSITE" id="PS00678">
    <property type="entry name" value="WD_REPEATS_1"/>
    <property type="match status" value="2"/>
</dbReference>
<dbReference type="OrthoDB" id="60955at2759"/>
<dbReference type="STRING" id="308745.A0A0F8UXF5"/>
<evidence type="ECO:0000256" key="6">
    <source>
        <dbReference type="PROSITE-ProRule" id="PRU00221"/>
    </source>
</evidence>
<dbReference type="PROSITE" id="PS50082">
    <property type="entry name" value="WD_REPEATS_2"/>
    <property type="match status" value="3"/>
</dbReference>
<feature type="compositionally biased region" description="Basic and acidic residues" evidence="7">
    <location>
        <begin position="855"/>
        <end position="867"/>
    </location>
</feature>
<organism evidence="8 9">
    <name type="scientific">Aspergillus rambellii</name>
    <dbReference type="NCBI Taxonomy" id="308745"/>
    <lineage>
        <taxon>Eukaryota</taxon>
        <taxon>Fungi</taxon>
        <taxon>Dikarya</taxon>
        <taxon>Ascomycota</taxon>
        <taxon>Pezizomycotina</taxon>
        <taxon>Eurotiomycetes</taxon>
        <taxon>Eurotiomycetidae</taxon>
        <taxon>Eurotiales</taxon>
        <taxon>Aspergillaceae</taxon>
        <taxon>Aspergillus</taxon>
        <taxon>Aspergillus subgen. Nidulantes</taxon>
    </lineage>
</organism>
<evidence type="ECO:0000256" key="4">
    <source>
        <dbReference type="ARBA" id="ARBA00022771"/>
    </source>
</evidence>
<dbReference type="SMART" id="SM00320">
    <property type="entry name" value="WD40"/>
    <property type="match status" value="4"/>
</dbReference>
<dbReference type="InterPro" id="IPR015943">
    <property type="entry name" value="WD40/YVTN_repeat-like_dom_sf"/>
</dbReference>
<evidence type="ECO:0000256" key="5">
    <source>
        <dbReference type="ARBA" id="ARBA00022833"/>
    </source>
</evidence>
<feature type="region of interest" description="Disordered" evidence="7">
    <location>
        <begin position="1"/>
        <end position="68"/>
    </location>
</feature>
<feature type="compositionally biased region" description="Low complexity" evidence="7">
    <location>
        <begin position="874"/>
        <end position="885"/>
    </location>
</feature>
<dbReference type="EMBL" id="JZBS01001076">
    <property type="protein sequence ID" value="KKK24159.1"/>
    <property type="molecule type" value="Genomic_DNA"/>
</dbReference>
<feature type="region of interest" description="Disordered" evidence="7">
    <location>
        <begin position="1312"/>
        <end position="1371"/>
    </location>
</feature>
<feature type="compositionally biased region" description="Polar residues" evidence="7">
    <location>
        <begin position="733"/>
        <end position="750"/>
    </location>
</feature>
<dbReference type="SUPFAM" id="SSF50978">
    <property type="entry name" value="WD40 repeat-like"/>
    <property type="match status" value="1"/>
</dbReference>
<feature type="region of interest" description="Disordered" evidence="7">
    <location>
        <begin position="637"/>
        <end position="665"/>
    </location>
</feature>
<dbReference type="GO" id="GO:0005774">
    <property type="term" value="C:vacuolar membrane"/>
    <property type="evidence" value="ECO:0007669"/>
    <property type="project" value="TreeGrafter"/>
</dbReference>
<dbReference type="PANTHER" id="PTHR46200">
    <property type="entry name" value="GATOR COMPLEX PROTEIN WDR24"/>
    <property type="match status" value="1"/>
</dbReference>
<dbReference type="InterPro" id="IPR001680">
    <property type="entry name" value="WD40_rpt"/>
</dbReference>
<feature type="compositionally biased region" description="Basic and acidic residues" evidence="7">
    <location>
        <begin position="645"/>
        <end position="664"/>
    </location>
</feature>
<dbReference type="GO" id="GO:0008270">
    <property type="term" value="F:zinc ion binding"/>
    <property type="evidence" value="ECO:0007669"/>
    <property type="project" value="UniProtKB-KW"/>
</dbReference>
<dbReference type="InterPro" id="IPR036322">
    <property type="entry name" value="WD40_repeat_dom_sf"/>
</dbReference>
<evidence type="ECO:0000256" key="7">
    <source>
        <dbReference type="SAM" id="MobiDB-lite"/>
    </source>
</evidence>
<feature type="compositionally biased region" description="Polar residues" evidence="7">
    <location>
        <begin position="706"/>
        <end position="724"/>
    </location>
</feature>
<dbReference type="GO" id="GO:0005829">
    <property type="term" value="C:cytosol"/>
    <property type="evidence" value="ECO:0007669"/>
    <property type="project" value="TreeGrafter"/>
</dbReference>
<feature type="region of interest" description="Disordered" evidence="7">
    <location>
        <begin position="463"/>
        <end position="521"/>
    </location>
</feature>
<reference evidence="8 9" key="1">
    <citation type="submission" date="2015-02" db="EMBL/GenBank/DDBJ databases">
        <title>Draft Genome Sequences of Two Closely-Related Aflatoxigenic Aspergillus Species Obtained from the Cote d'Ivoire.</title>
        <authorList>
            <person name="Moore G.G."/>
            <person name="Beltz S.B."/>
            <person name="Mack B.M."/>
        </authorList>
    </citation>
    <scope>NUCLEOTIDE SEQUENCE [LARGE SCALE GENOMIC DNA]</scope>
    <source>
        <strain evidence="8 9">SRRC1468</strain>
    </source>
</reference>
<dbReference type="PROSITE" id="PS50294">
    <property type="entry name" value="WD_REPEATS_REGION"/>
    <property type="match status" value="3"/>
</dbReference>
<keyword evidence="2" id="KW-0479">Metal-binding</keyword>
<dbReference type="GO" id="GO:0016239">
    <property type="term" value="P:positive regulation of macroautophagy"/>
    <property type="evidence" value="ECO:0007669"/>
    <property type="project" value="TreeGrafter"/>
</dbReference>
<feature type="repeat" description="WD" evidence="6">
    <location>
        <begin position="291"/>
        <end position="332"/>
    </location>
</feature>
<feature type="region of interest" description="Disordered" evidence="7">
    <location>
        <begin position="855"/>
        <end position="890"/>
    </location>
</feature>
<feature type="repeat" description="WD" evidence="6">
    <location>
        <begin position="195"/>
        <end position="230"/>
    </location>
</feature>
<dbReference type="PANTHER" id="PTHR46200:SF1">
    <property type="entry name" value="GATOR COMPLEX PROTEIN WDR24"/>
    <property type="match status" value="1"/>
</dbReference>
<comment type="caution">
    <text evidence="8">The sequence shown here is derived from an EMBL/GenBank/DDBJ whole genome shotgun (WGS) entry which is preliminary data.</text>
</comment>
<feature type="compositionally biased region" description="Polar residues" evidence="7">
    <location>
        <begin position="28"/>
        <end position="37"/>
    </location>
</feature>
<dbReference type="Pfam" id="PF00400">
    <property type="entry name" value="WD40"/>
    <property type="match status" value="3"/>
</dbReference>
<feature type="repeat" description="WD" evidence="6">
    <location>
        <begin position="247"/>
        <end position="280"/>
    </location>
</feature>
<evidence type="ECO:0000256" key="3">
    <source>
        <dbReference type="ARBA" id="ARBA00022737"/>
    </source>
</evidence>
<evidence type="ECO:0000256" key="2">
    <source>
        <dbReference type="ARBA" id="ARBA00022723"/>
    </source>
</evidence>
<dbReference type="Proteomes" id="UP000034291">
    <property type="component" value="Unassembled WGS sequence"/>
</dbReference>
<dbReference type="InterPro" id="IPR019775">
    <property type="entry name" value="WD40_repeat_CS"/>
</dbReference>
<dbReference type="GO" id="GO:1904263">
    <property type="term" value="P:positive regulation of TORC1 signaling"/>
    <property type="evidence" value="ECO:0007669"/>
    <property type="project" value="TreeGrafter"/>
</dbReference>
<name>A0A0F8UXF5_9EURO</name>
<proteinExistence type="predicted"/>
<dbReference type="PRINTS" id="PR00320">
    <property type="entry name" value="GPROTEINBRPT"/>
</dbReference>
<feature type="compositionally biased region" description="Polar residues" evidence="7">
    <location>
        <begin position="508"/>
        <end position="519"/>
    </location>
</feature>
<feature type="region of interest" description="Disordered" evidence="7">
    <location>
        <begin position="683"/>
        <end position="795"/>
    </location>
</feature>
<feature type="compositionally biased region" description="Basic and acidic residues" evidence="7">
    <location>
        <begin position="761"/>
        <end position="772"/>
    </location>
</feature>
<dbReference type="InterPro" id="IPR037590">
    <property type="entry name" value="WDR24"/>
</dbReference>
<keyword evidence="9" id="KW-1185">Reference proteome</keyword>